<sequence length="98" mass="10807">MRNPADLGDMAALRAEIDATDKALSALLGHRARLISRAAELKAENGWPARIADRVDEVIANAMAHAEAEGYDPALAESLWRELVEWSIRREETALGRE</sequence>
<dbReference type="PANTHER" id="PTHR38041">
    <property type="entry name" value="CHORISMATE MUTASE"/>
    <property type="match status" value="1"/>
</dbReference>
<evidence type="ECO:0000256" key="2">
    <source>
        <dbReference type="ARBA" id="ARBA00023235"/>
    </source>
</evidence>
<dbReference type="InterPro" id="IPR051331">
    <property type="entry name" value="Chorismate_mutase-related"/>
</dbReference>
<dbReference type="Proteomes" id="UP000187059">
    <property type="component" value="Chromosome"/>
</dbReference>
<reference evidence="4 5" key="1">
    <citation type="submission" date="2016-04" db="EMBL/GenBank/DDBJ databases">
        <title>Deep-sea bacteria in the southern Pacific.</title>
        <authorList>
            <person name="Tang K."/>
        </authorList>
    </citation>
    <scope>NUCLEOTIDE SEQUENCE [LARGE SCALE GENOMIC DNA]</scope>
    <source>
        <strain evidence="4 5">JLT2014</strain>
    </source>
</reference>
<gene>
    <name evidence="4" type="ORF">Ga0080574_TMP2911</name>
</gene>
<dbReference type="InterPro" id="IPR036263">
    <property type="entry name" value="Chorismate_II_sf"/>
</dbReference>
<dbReference type="EMBL" id="CP015093">
    <property type="protein sequence ID" value="APZ53245.1"/>
    <property type="molecule type" value="Genomic_DNA"/>
</dbReference>
<dbReference type="SUPFAM" id="SSF48600">
    <property type="entry name" value="Chorismate mutase II"/>
    <property type="match status" value="1"/>
</dbReference>
<accession>A0A1P8UV23</accession>
<protein>
    <recommendedName>
        <fullName evidence="1">chorismate mutase</fullName>
        <ecNumber evidence="1">5.4.99.5</ecNumber>
    </recommendedName>
</protein>
<dbReference type="PROSITE" id="PS51168">
    <property type="entry name" value="CHORISMATE_MUT_2"/>
    <property type="match status" value="1"/>
</dbReference>
<proteinExistence type="predicted"/>
<keyword evidence="2" id="KW-0413">Isomerase</keyword>
<dbReference type="STRING" id="1250539.Ga0080574_TMP2911"/>
<dbReference type="OrthoDB" id="514491at2"/>
<evidence type="ECO:0000259" key="3">
    <source>
        <dbReference type="PROSITE" id="PS51168"/>
    </source>
</evidence>
<dbReference type="EC" id="5.4.99.5" evidence="1"/>
<dbReference type="GO" id="GO:0004106">
    <property type="term" value="F:chorismate mutase activity"/>
    <property type="evidence" value="ECO:0007669"/>
    <property type="project" value="UniProtKB-EC"/>
</dbReference>
<dbReference type="Gene3D" id="1.20.59.10">
    <property type="entry name" value="Chorismate mutase"/>
    <property type="match status" value="1"/>
</dbReference>
<dbReference type="PANTHER" id="PTHR38041:SF1">
    <property type="entry name" value="CHORISMATE MUTASE"/>
    <property type="match status" value="1"/>
</dbReference>
<dbReference type="InterPro" id="IPR002701">
    <property type="entry name" value="CM_II_prokaryot"/>
</dbReference>
<dbReference type="InterPro" id="IPR036979">
    <property type="entry name" value="CM_dom_sf"/>
</dbReference>
<dbReference type="Pfam" id="PF01817">
    <property type="entry name" value="CM_2"/>
    <property type="match status" value="1"/>
</dbReference>
<feature type="domain" description="Chorismate mutase" evidence="3">
    <location>
        <begin position="4"/>
        <end position="95"/>
    </location>
</feature>
<organism evidence="4 5">
    <name type="scientific">Salipiger abyssi</name>
    <dbReference type="NCBI Taxonomy" id="1250539"/>
    <lineage>
        <taxon>Bacteria</taxon>
        <taxon>Pseudomonadati</taxon>
        <taxon>Pseudomonadota</taxon>
        <taxon>Alphaproteobacteria</taxon>
        <taxon>Rhodobacterales</taxon>
        <taxon>Roseobacteraceae</taxon>
        <taxon>Salipiger</taxon>
    </lineage>
</organism>
<dbReference type="SMART" id="SM00830">
    <property type="entry name" value="CM_2"/>
    <property type="match status" value="1"/>
</dbReference>
<evidence type="ECO:0000313" key="5">
    <source>
        <dbReference type="Proteomes" id="UP000187059"/>
    </source>
</evidence>
<keyword evidence="4" id="KW-0456">Lyase</keyword>
<dbReference type="GO" id="GO:0046417">
    <property type="term" value="P:chorismate metabolic process"/>
    <property type="evidence" value="ECO:0007669"/>
    <property type="project" value="InterPro"/>
</dbReference>
<dbReference type="KEGG" id="paby:Ga0080574_TMP2911"/>
<name>A0A1P8UV23_9RHOB</name>
<keyword evidence="5" id="KW-1185">Reference proteome</keyword>
<keyword evidence="4" id="KW-0670">Pyruvate</keyword>
<dbReference type="GO" id="GO:0016829">
    <property type="term" value="F:lyase activity"/>
    <property type="evidence" value="ECO:0007669"/>
    <property type="project" value="UniProtKB-KW"/>
</dbReference>
<evidence type="ECO:0000256" key="1">
    <source>
        <dbReference type="ARBA" id="ARBA00012404"/>
    </source>
</evidence>
<dbReference type="RefSeq" id="WP_076700916.1">
    <property type="nucleotide sequence ID" value="NZ_CP015093.1"/>
</dbReference>
<dbReference type="AlphaFoldDB" id="A0A1P8UV23"/>
<evidence type="ECO:0000313" key="4">
    <source>
        <dbReference type="EMBL" id="APZ53245.1"/>
    </source>
</evidence>
<dbReference type="GO" id="GO:0009697">
    <property type="term" value="P:salicylic acid biosynthetic process"/>
    <property type="evidence" value="ECO:0007669"/>
    <property type="project" value="TreeGrafter"/>
</dbReference>